<dbReference type="EMBL" id="VXIV02003140">
    <property type="protein sequence ID" value="KAF6020965.1"/>
    <property type="molecule type" value="Genomic_DNA"/>
</dbReference>
<proteinExistence type="predicted"/>
<evidence type="ECO:0000256" key="1">
    <source>
        <dbReference type="SAM" id="MobiDB-lite"/>
    </source>
</evidence>
<keyword evidence="3" id="KW-1185">Reference proteome</keyword>
<feature type="region of interest" description="Disordered" evidence="1">
    <location>
        <begin position="120"/>
        <end position="152"/>
    </location>
</feature>
<dbReference type="AlphaFoldDB" id="A0A7J7J4E4"/>
<feature type="compositionally biased region" description="Basic and acidic residues" evidence="1">
    <location>
        <begin position="607"/>
        <end position="631"/>
    </location>
</feature>
<feature type="compositionally biased region" description="Polar residues" evidence="1">
    <location>
        <begin position="142"/>
        <end position="152"/>
    </location>
</feature>
<feature type="compositionally biased region" description="Basic and acidic residues" evidence="1">
    <location>
        <begin position="641"/>
        <end position="662"/>
    </location>
</feature>
<gene>
    <name evidence="2" type="ORF">EB796_020768</name>
</gene>
<sequence length="856" mass="98025">MNWGMQYNMGSSFYGGPNSNMTPMGNEPGNQFQLVAAAISYGQMNQPQFPQFQQMSNMQQQQGMPQPVMPQPVMPQQGMPQQGMPQPAMPSQFGSSGMNTMQFQQMPSSGPWPFVNDNTVQGVPGNEQLPPHDASKSFEFSEGSSTKENSSQLFSYEKRLKKKGKEVDANSNYSSQEGQYLTGAGWPRGRKFVKSKHKYVSHKSVDDRSNYVQQDSDDRMNIEGNLRRADVNYVFIQEMIASAKSNADLIRKLSCSLCDVHEIDVEEMINHIQKPEHLHEVYRWVSLPTSPAHQKYKTYLPPVRIKDRHLKYNFCEICLSVIGWKDYEITTHLVSRRHNTAIQKTKESIAWVKRAGAVRTDVLSKRDPYSLPAPRNPAAKRSAMQQSKLHKYSGDEEYDPNPPEERKEIWQSGYDRQRSKPSWEDKEHSVPTSQHYFTSSYVDIQSSHAKYSDGPVVRHDGGYMPRKSLTNFSENSTINEYGRPLNKNQNLYYDKQPASSHYDRGDMQRYVESRKSYQTREPFQLSENLSRAQQGSDGQNLALRNRSKLQEIVHSIRSTSTIGNELPPPHAYASNHSKESEKSKAAVLAMLRNPDYPAVHERRLHSKDRSPEIFPRKDEESQKAHFSDASHRTSKLALPEHGSEGHKPRDSAQSHEEKDPGAKRKRLIPRIIDNKSRDILTKRIESTWQKYYHKYYSCVATNPEIVLEMQKEYLRSYRDFFEEDPHFEFYYTKVAKPEDLREGLTLRIDRGSPGPDPDFGRVTKAEHLSSQFSSKSARSNSPKVKITTEAVEITTKTFKITAKTSKITTKAIKVTTKTIKITTKTIKITTKDIKVTTKDIRVTTKAITRNKSSFTT</sequence>
<feature type="region of interest" description="Disordered" evidence="1">
    <location>
        <begin position="598"/>
        <end position="667"/>
    </location>
</feature>
<dbReference type="Proteomes" id="UP000593567">
    <property type="component" value="Unassembled WGS sequence"/>
</dbReference>
<protein>
    <submittedName>
        <fullName evidence="2">Uncharacterized protein</fullName>
    </submittedName>
</protein>
<comment type="caution">
    <text evidence="2">The sequence shown here is derived from an EMBL/GenBank/DDBJ whole genome shotgun (WGS) entry which is preliminary data.</text>
</comment>
<feature type="compositionally biased region" description="Polar residues" evidence="1">
    <location>
        <begin position="519"/>
        <end position="539"/>
    </location>
</feature>
<organism evidence="2 3">
    <name type="scientific">Bugula neritina</name>
    <name type="common">Brown bryozoan</name>
    <name type="synonym">Sertularia neritina</name>
    <dbReference type="NCBI Taxonomy" id="10212"/>
    <lineage>
        <taxon>Eukaryota</taxon>
        <taxon>Metazoa</taxon>
        <taxon>Spiralia</taxon>
        <taxon>Lophotrochozoa</taxon>
        <taxon>Bryozoa</taxon>
        <taxon>Gymnolaemata</taxon>
        <taxon>Cheilostomatida</taxon>
        <taxon>Flustrina</taxon>
        <taxon>Buguloidea</taxon>
        <taxon>Bugulidae</taxon>
        <taxon>Bugula</taxon>
    </lineage>
</organism>
<evidence type="ECO:0000313" key="2">
    <source>
        <dbReference type="EMBL" id="KAF6020965.1"/>
    </source>
</evidence>
<feature type="region of interest" description="Disordered" evidence="1">
    <location>
        <begin position="560"/>
        <end position="583"/>
    </location>
</feature>
<feature type="region of interest" description="Disordered" evidence="1">
    <location>
        <begin position="366"/>
        <end position="406"/>
    </location>
</feature>
<feature type="region of interest" description="Disordered" evidence="1">
    <location>
        <begin position="515"/>
        <end position="542"/>
    </location>
</feature>
<accession>A0A7J7J4E4</accession>
<dbReference type="SUPFAM" id="SSF81995">
    <property type="entry name" value="beta-sandwich domain of Sec23/24"/>
    <property type="match status" value="1"/>
</dbReference>
<reference evidence="2" key="1">
    <citation type="submission" date="2020-06" db="EMBL/GenBank/DDBJ databases">
        <title>Draft genome of Bugula neritina, a colonial animal packing powerful symbionts and potential medicines.</title>
        <authorList>
            <person name="Rayko M."/>
        </authorList>
    </citation>
    <scope>NUCLEOTIDE SEQUENCE [LARGE SCALE GENOMIC DNA]</scope>
    <source>
        <strain evidence="2">Kwan_BN1</strain>
    </source>
</reference>
<evidence type="ECO:0000313" key="3">
    <source>
        <dbReference type="Proteomes" id="UP000593567"/>
    </source>
</evidence>
<name>A0A7J7J4E4_BUGNE</name>